<dbReference type="PANTHER" id="PTHR42693:SF33">
    <property type="entry name" value="ARYLSULFATASE"/>
    <property type="match status" value="1"/>
</dbReference>
<dbReference type="PANTHER" id="PTHR42693">
    <property type="entry name" value="ARYLSULFATASE FAMILY MEMBER"/>
    <property type="match status" value="1"/>
</dbReference>
<dbReference type="InterPro" id="IPR050738">
    <property type="entry name" value="Sulfatase"/>
</dbReference>
<dbReference type="SUPFAM" id="SSF53649">
    <property type="entry name" value="Alkaline phosphatase-like"/>
    <property type="match status" value="1"/>
</dbReference>
<name>A0A1X7SN44_AMPQE</name>
<organism evidence="2">
    <name type="scientific">Amphimedon queenslandica</name>
    <name type="common">Sponge</name>
    <dbReference type="NCBI Taxonomy" id="400682"/>
    <lineage>
        <taxon>Eukaryota</taxon>
        <taxon>Metazoa</taxon>
        <taxon>Porifera</taxon>
        <taxon>Demospongiae</taxon>
        <taxon>Heteroscleromorpha</taxon>
        <taxon>Haplosclerida</taxon>
        <taxon>Niphatidae</taxon>
        <taxon>Amphimedon</taxon>
    </lineage>
</organism>
<sequence length="87" mass="9504">VPTIFSWPGRIPSGKVSMSLGSHLDLLATFAELASVKLPNKTLDSYSLAPLLLQDKETELFDYIKIQMIHLTAFIALGAKFNTSLPA</sequence>
<accession>A0A1X7SN44</accession>
<protein>
    <recommendedName>
        <fullName evidence="3">Sulfatase N-terminal domain-containing protein</fullName>
    </recommendedName>
</protein>
<comment type="similarity">
    <text evidence="1">Belongs to the sulfatase family.</text>
</comment>
<dbReference type="EnsemblMetazoa" id="Aqu2.1.03507_001">
    <property type="protein sequence ID" value="Aqu2.1.03507_001"/>
    <property type="gene ID" value="Aqu2.1.03507"/>
</dbReference>
<evidence type="ECO:0008006" key="3">
    <source>
        <dbReference type="Google" id="ProtNLM"/>
    </source>
</evidence>
<evidence type="ECO:0000313" key="2">
    <source>
        <dbReference type="EnsemblMetazoa" id="Aqu2.1.03507_001"/>
    </source>
</evidence>
<evidence type="ECO:0000256" key="1">
    <source>
        <dbReference type="ARBA" id="ARBA00008779"/>
    </source>
</evidence>
<dbReference type="eggNOG" id="KOG3867">
    <property type="taxonomic scope" value="Eukaryota"/>
</dbReference>
<dbReference type="InParanoid" id="A0A1X7SN44"/>
<dbReference type="STRING" id="400682.A0A1X7SN44"/>
<dbReference type="AlphaFoldDB" id="A0A1X7SN44"/>
<dbReference type="InterPro" id="IPR017850">
    <property type="entry name" value="Alkaline_phosphatase_core_sf"/>
</dbReference>
<dbReference type="Gene3D" id="3.40.720.10">
    <property type="entry name" value="Alkaline Phosphatase, subunit A"/>
    <property type="match status" value="1"/>
</dbReference>
<proteinExistence type="inferred from homology"/>
<reference evidence="2" key="1">
    <citation type="submission" date="2017-05" db="UniProtKB">
        <authorList>
            <consortium name="EnsemblMetazoa"/>
        </authorList>
    </citation>
    <scope>IDENTIFICATION</scope>
</reference>
<dbReference type="GO" id="GO:0004065">
    <property type="term" value="F:arylsulfatase activity"/>
    <property type="evidence" value="ECO:0007669"/>
    <property type="project" value="TreeGrafter"/>
</dbReference>